<dbReference type="InterPro" id="IPR051834">
    <property type="entry name" value="RING_finger_E3_ligase"/>
</dbReference>
<comment type="caution">
    <text evidence="7">The sequence shown here is derived from an EMBL/GenBank/DDBJ whole genome shotgun (WGS) entry which is preliminary data.</text>
</comment>
<keyword evidence="1" id="KW-0479">Metal-binding</keyword>
<accession>A0A0P7B495</accession>
<feature type="compositionally biased region" description="Polar residues" evidence="5">
    <location>
        <begin position="101"/>
        <end position="113"/>
    </location>
</feature>
<evidence type="ECO:0000313" key="8">
    <source>
        <dbReference type="Proteomes" id="UP000050424"/>
    </source>
</evidence>
<proteinExistence type="predicted"/>
<gene>
    <name evidence="7" type="ORF">AK830_g11050</name>
</gene>
<dbReference type="GO" id="GO:0008270">
    <property type="term" value="F:zinc ion binding"/>
    <property type="evidence" value="ECO:0007669"/>
    <property type="project" value="UniProtKB-KW"/>
</dbReference>
<evidence type="ECO:0000259" key="6">
    <source>
        <dbReference type="PROSITE" id="PS50089"/>
    </source>
</evidence>
<dbReference type="STRING" id="78410.A0A0P7B495"/>
<feature type="region of interest" description="Disordered" evidence="5">
    <location>
        <begin position="613"/>
        <end position="632"/>
    </location>
</feature>
<sequence length="632" mass="70744">MVASVNNASPVKKGKPTPLKAQPQTELQPLRRSQRLQERTASPQSRIVPAPIPSPSRPPPRRLALTSKNLRRMDKVAKRRRASPSEPASSTAMEESGTILAKSNMTPTPTESTLKPKPLSITTNAFKAQALLNDILPVSMSKSPANISDLWAQLDKDDGTMSTAKSAYEDYAAIIQRATTEQDVIVRTAYRLLKEFDDRDYQAHFNQMFTALSDDLSLRVGLSIPCPDFVEGFSPGEFQPFPIEETLESKAVLTIGENYAILPHLAGEWKRPKETLVLARLQCGYYGAVLVHARNQALAYLGDVDPLGHASVCTFAINGKKMEFFAHYAAPSKDDKEKTEYHQYLLGSVLLTRSCENFKRGRRQLQNLQDFAKEQAADLRSRLANHWNSNSRVAPPQLLGCGWGWFRQCPQRSLKFGTPARSWGLGVSAQVLFAGPTTRPIEHNVKFSEPRRSGRRVDMASFFSLLNQLSEPSGDQTPQHNPHATPTPVDTAALFRLLQDQLQTLHTTAPSADNREFLEGLIASIEDDIHDPPTRLRGVTQEFVDALDRVNRKTLRHHDDCAICKVPYLEDEYCLVVELPCKGRHQFDLECVGPWLRSKGTCPMCREEMGRKKEVPVVDDDDDEDDPDMMYA</sequence>
<dbReference type="Pfam" id="PF13639">
    <property type="entry name" value="zf-RING_2"/>
    <property type="match status" value="1"/>
</dbReference>
<evidence type="ECO:0000256" key="5">
    <source>
        <dbReference type="SAM" id="MobiDB-lite"/>
    </source>
</evidence>
<evidence type="ECO:0000256" key="2">
    <source>
        <dbReference type="ARBA" id="ARBA00022771"/>
    </source>
</evidence>
<feature type="compositionally biased region" description="Acidic residues" evidence="5">
    <location>
        <begin position="617"/>
        <end position="632"/>
    </location>
</feature>
<dbReference type="OrthoDB" id="8062037at2759"/>
<dbReference type="PANTHER" id="PTHR45931">
    <property type="entry name" value="SI:CH211-59O9.10"/>
    <property type="match status" value="1"/>
</dbReference>
<feature type="domain" description="RING-type" evidence="6">
    <location>
        <begin position="561"/>
        <end position="606"/>
    </location>
</feature>
<dbReference type="Proteomes" id="UP000050424">
    <property type="component" value="Unassembled WGS sequence"/>
</dbReference>
<reference evidence="7 8" key="1">
    <citation type="submission" date="2015-09" db="EMBL/GenBank/DDBJ databases">
        <title>Draft genome of a European isolate of the apple canker pathogen Neonectria ditissima.</title>
        <authorList>
            <person name="Gomez-Cortecero A."/>
            <person name="Harrison R.J."/>
            <person name="Armitage A.D."/>
        </authorList>
    </citation>
    <scope>NUCLEOTIDE SEQUENCE [LARGE SCALE GENOMIC DNA]</scope>
    <source>
        <strain evidence="7 8">R09/05</strain>
    </source>
</reference>
<dbReference type="GO" id="GO:0005634">
    <property type="term" value="C:nucleus"/>
    <property type="evidence" value="ECO:0007669"/>
    <property type="project" value="TreeGrafter"/>
</dbReference>
<dbReference type="PANTHER" id="PTHR45931:SF3">
    <property type="entry name" value="RING ZINC FINGER-CONTAINING PROTEIN"/>
    <property type="match status" value="1"/>
</dbReference>
<evidence type="ECO:0000256" key="1">
    <source>
        <dbReference type="ARBA" id="ARBA00022723"/>
    </source>
</evidence>
<dbReference type="AlphaFoldDB" id="A0A0P7B495"/>
<dbReference type="SUPFAM" id="SSF57850">
    <property type="entry name" value="RING/U-box"/>
    <property type="match status" value="1"/>
</dbReference>
<dbReference type="PROSITE" id="PS50089">
    <property type="entry name" value="ZF_RING_2"/>
    <property type="match status" value="1"/>
</dbReference>
<dbReference type="Pfam" id="PF25545">
    <property type="entry name" value="DUF7924"/>
    <property type="match status" value="1"/>
</dbReference>
<dbReference type="GO" id="GO:0061630">
    <property type="term" value="F:ubiquitin protein ligase activity"/>
    <property type="evidence" value="ECO:0007669"/>
    <property type="project" value="TreeGrafter"/>
</dbReference>
<dbReference type="GO" id="GO:0006511">
    <property type="term" value="P:ubiquitin-dependent protein catabolic process"/>
    <property type="evidence" value="ECO:0007669"/>
    <property type="project" value="TreeGrafter"/>
</dbReference>
<dbReference type="InterPro" id="IPR013083">
    <property type="entry name" value="Znf_RING/FYVE/PHD"/>
</dbReference>
<evidence type="ECO:0000256" key="3">
    <source>
        <dbReference type="ARBA" id="ARBA00022833"/>
    </source>
</evidence>
<keyword evidence="8" id="KW-1185">Reference proteome</keyword>
<organism evidence="7 8">
    <name type="scientific">Neonectria ditissima</name>
    <dbReference type="NCBI Taxonomy" id="78410"/>
    <lineage>
        <taxon>Eukaryota</taxon>
        <taxon>Fungi</taxon>
        <taxon>Dikarya</taxon>
        <taxon>Ascomycota</taxon>
        <taxon>Pezizomycotina</taxon>
        <taxon>Sordariomycetes</taxon>
        <taxon>Hypocreomycetidae</taxon>
        <taxon>Hypocreales</taxon>
        <taxon>Nectriaceae</taxon>
        <taxon>Neonectria</taxon>
    </lineage>
</organism>
<feature type="region of interest" description="Disordered" evidence="5">
    <location>
        <begin position="1"/>
        <end position="117"/>
    </location>
</feature>
<keyword evidence="3" id="KW-0862">Zinc</keyword>
<dbReference type="Gene3D" id="3.30.40.10">
    <property type="entry name" value="Zinc/RING finger domain, C3HC4 (zinc finger)"/>
    <property type="match status" value="1"/>
</dbReference>
<name>A0A0P7B495_9HYPO</name>
<protein>
    <recommendedName>
        <fullName evidence="6">RING-type domain-containing protein</fullName>
    </recommendedName>
</protein>
<feature type="compositionally biased region" description="Low complexity" evidence="5">
    <location>
        <begin position="84"/>
        <end position="96"/>
    </location>
</feature>
<dbReference type="EMBL" id="LKCW01000247">
    <property type="protein sequence ID" value="KPM35521.1"/>
    <property type="molecule type" value="Genomic_DNA"/>
</dbReference>
<dbReference type="InterPro" id="IPR001841">
    <property type="entry name" value="Znf_RING"/>
</dbReference>
<evidence type="ECO:0000313" key="7">
    <source>
        <dbReference type="EMBL" id="KPM35521.1"/>
    </source>
</evidence>
<dbReference type="InterPro" id="IPR057684">
    <property type="entry name" value="DUF7924"/>
</dbReference>
<keyword evidence="2 4" id="KW-0863">Zinc-finger</keyword>
<evidence type="ECO:0000256" key="4">
    <source>
        <dbReference type="PROSITE-ProRule" id="PRU00175"/>
    </source>
</evidence>